<dbReference type="SUPFAM" id="SSF57889">
    <property type="entry name" value="Cysteine-rich domain"/>
    <property type="match status" value="1"/>
</dbReference>
<dbReference type="InterPro" id="IPR046349">
    <property type="entry name" value="C1-like_sf"/>
</dbReference>
<proteinExistence type="predicted"/>
<keyword evidence="2" id="KW-1185">Reference proteome</keyword>
<dbReference type="OrthoDB" id="1134811at2759"/>
<evidence type="ECO:0000313" key="1">
    <source>
        <dbReference type="EMBL" id="CAA7023913.1"/>
    </source>
</evidence>
<gene>
    <name evidence="1" type="ORF">MERR_LOCUS11148</name>
</gene>
<reference evidence="1" key="1">
    <citation type="submission" date="2020-01" db="EMBL/GenBank/DDBJ databases">
        <authorList>
            <person name="Mishra B."/>
        </authorList>
    </citation>
    <scope>NUCLEOTIDE SEQUENCE [LARGE SCALE GENOMIC DNA]</scope>
</reference>
<evidence type="ECO:0000313" key="2">
    <source>
        <dbReference type="Proteomes" id="UP000467841"/>
    </source>
</evidence>
<dbReference type="AlphaFoldDB" id="A0A6D2IFC7"/>
<evidence type="ECO:0008006" key="3">
    <source>
        <dbReference type="Google" id="ProtNLM"/>
    </source>
</evidence>
<dbReference type="Proteomes" id="UP000467841">
    <property type="component" value="Unassembled WGS sequence"/>
</dbReference>
<organism evidence="1 2">
    <name type="scientific">Microthlaspi erraticum</name>
    <dbReference type="NCBI Taxonomy" id="1685480"/>
    <lineage>
        <taxon>Eukaryota</taxon>
        <taxon>Viridiplantae</taxon>
        <taxon>Streptophyta</taxon>
        <taxon>Embryophyta</taxon>
        <taxon>Tracheophyta</taxon>
        <taxon>Spermatophyta</taxon>
        <taxon>Magnoliopsida</taxon>
        <taxon>eudicotyledons</taxon>
        <taxon>Gunneridae</taxon>
        <taxon>Pentapetalae</taxon>
        <taxon>rosids</taxon>
        <taxon>malvids</taxon>
        <taxon>Brassicales</taxon>
        <taxon>Brassicaceae</taxon>
        <taxon>Coluteocarpeae</taxon>
        <taxon>Microthlaspi</taxon>
    </lineage>
</organism>
<protein>
    <recommendedName>
        <fullName evidence="3">DC1 domain-containing protein</fullName>
    </recommendedName>
</protein>
<comment type="caution">
    <text evidence="1">The sequence shown here is derived from an EMBL/GenBank/DDBJ whole genome shotgun (WGS) entry which is preliminary data.</text>
</comment>
<dbReference type="EMBL" id="CACVBM020000843">
    <property type="protein sequence ID" value="CAA7023913.1"/>
    <property type="molecule type" value="Genomic_DNA"/>
</dbReference>
<accession>A0A6D2IFC7</accession>
<name>A0A6D2IFC7_9BRAS</name>
<sequence length="276" mass="31662">MDLETESKLVSLITRLISSEDNIDSEPIMHSKVQFQSYVIQIISLLRSTDLDSQPNPESSEFMSLVTQAISLFNSMDVDAQPKPLELISLISLLISSPDSKDSEQMPDFMLLIEKTLNLEPEPELVSLMHQIFSLVVNSKWKKKLICLSPQIEISYQYGKFHIDEVDWRFGNKWNCLPLNWEKFRLTGEDATHFLCRGCNGQSHKEYNKALVEMKHTLHRKQPLQLVLLYAFGSTRECYCCDEDLRGVILYCSTCDFAMNFSCAGKEPVLSIDHPK</sequence>